<keyword evidence="5 6" id="KW-0472">Membrane</keyword>
<protein>
    <submittedName>
        <fullName evidence="7">Magnesium transporter</fullName>
    </submittedName>
</protein>
<feature type="transmembrane region" description="Helical" evidence="6">
    <location>
        <begin position="255"/>
        <end position="275"/>
    </location>
</feature>
<evidence type="ECO:0000256" key="3">
    <source>
        <dbReference type="ARBA" id="ARBA00022692"/>
    </source>
</evidence>
<dbReference type="GO" id="GO:0016020">
    <property type="term" value="C:membrane"/>
    <property type="evidence" value="ECO:0007669"/>
    <property type="project" value="UniProtKB-SubCell"/>
</dbReference>
<evidence type="ECO:0000313" key="7">
    <source>
        <dbReference type="EMBL" id="SIT16941.1"/>
    </source>
</evidence>
<dbReference type="RefSeq" id="WP_009709327.1">
    <property type="nucleotide sequence ID" value="NZ_CP048103.1"/>
</dbReference>
<dbReference type="InterPro" id="IPR045861">
    <property type="entry name" value="CorA_cytoplasmic_dom"/>
</dbReference>
<dbReference type="InterPro" id="IPR047199">
    <property type="entry name" value="CorA-like"/>
</dbReference>
<dbReference type="InterPro" id="IPR045863">
    <property type="entry name" value="CorA_TM1_TM2"/>
</dbReference>
<organism evidence="7 8">
    <name type="scientific">Kroppenstedtia eburnea</name>
    <dbReference type="NCBI Taxonomy" id="714067"/>
    <lineage>
        <taxon>Bacteria</taxon>
        <taxon>Bacillati</taxon>
        <taxon>Bacillota</taxon>
        <taxon>Bacilli</taxon>
        <taxon>Bacillales</taxon>
        <taxon>Thermoactinomycetaceae</taxon>
        <taxon>Kroppenstedtia</taxon>
    </lineage>
</organism>
<dbReference type="PANTHER" id="PTHR47891:SF2">
    <property type="entry name" value="MAGNESIUM AND COBALT TRANSPORTER"/>
    <property type="match status" value="1"/>
</dbReference>
<dbReference type="Gene3D" id="1.20.58.340">
    <property type="entry name" value="Magnesium transport protein CorA, transmembrane region"/>
    <property type="match status" value="2"/>
</dbReference>
<dbReference type="EMBL" id="FTOD01000017">
    <property type="protein sequence ID" value="SIT16941.1"/>
    <property type="molecule type" value="Genomic_DNA"/>
</dbReference>
<dbReference type="OrthoDB" id="9803416at2"/>
<accession>A0A1N7Q2A1</accession>
<dbReference type="InterPro" id="IPR002523">
    <property type="entry name" value="MgTranspt_CorA/ZnTranspt_ZntB"/>
</dbReference>
<feature type="transmembrane region" description="Helical" evidence="6">
    <location>
        <begin position="287"/>
        <end position="307"/>
    </location>
</feature>
<dbReference type="PANTHER" id="PTHR47891">
    <property type="entry name" value="TRANSPORTER-RELATED"/>
    <property type="match status" value="1"/>
</dbReference>
<comment type="similarity">
    <text evidence="2">Belongs to the CorA metal ion transporter (MIT) (TC 1.A.35) family.</text>
</comment>
<keyword evidence="3 6" id="KW-0812">Transmembrane</keyword>
<evidence type="ECO:0000256" key="5">
    <source>
        <dbReference type="ARBA" id="ARBA00023136"/>
    </source>
</evidence>
<evidence type="ECO:0000313" key="8">
    <source>
        <dbReference type="Proteomes" id="UP000186795"/>
    </source>
</evidence>
<keyword evidence="4 6" id="KW-1133">Transmembrane helix</keyword>
<dbReference type="GO" id="GO:0046873">
    <property type="term" value="F:metal ion transmembrane transporter activity"/>
    <property type="evidence" value="ECO:0007669"/>
    <property type="project" value="InterPro"/>
</dbReference>
<dbReference type="SUPFAM" id="SSF144083">
    <property type="entry name" value="Magnesium transport protein CorA, transmembrane region"/>
    <property type="match status" value="1"/>
</dbReference>
<dbReference type="Proteomes" id="UP000186795">
    <property type="component" value="Unassembled WGS sequence"/>
</dbReference>
<dbReference type="Pfam" id="PF01544">
    <property type="entry name" value="CorA"/>
    <property type="match status" value="1"/>
</dbReference>
<reference evidence="8" key="1">
    <citation type="submission" date="2017-01" db="EMBL/GenBank/DDBJ databases">
        <authorList>
            <person name="Varghese N."/>
            <person name="Submissions S."/>
        </authorList>
    </citation>
    <scope>NUCLEOTIDE SEQUENCE [LARGE SCALE GENOMIC DNA]</scope>
    <source>
        <strain evidence="8">DSM 45196</strain>
    </source>
</reference>
<dbReference type="Gene3D" id="3.30.460.20">
    <property type="entry name" value="CorA soluble domain-like"/>
    <property type="match status" value="1"/>
</dbReference>
<comment type="subcellular location">
    <subcellularLocation>
        <location evidence="1">Membrane</location>
        <topology evidence="1">Multi-pass membrane protein</topology>
    </subcellularLocation>
</comment>
<dbReference type="CDD" id="cd12827">
    <property type="entry name" value="EcCorA_ZntB-like_u2"/>
    <property type="match status" value="1"/>
</dbReference>
<evidence type="ECO:0000256" key="6">
    <source>
        <dbReference type="SAM" id="Phobius"/>
    </source>
</evidence>
<sequence length="312" mass="36206">MLQIYRTGTGGKLTEVNKAGRGCWISLIDPTEEEIRQVVAEWNLPPHVIRDPLDINERSRIEREGDALLVIVDIPIDRETDSPEERYGTIPLGVVVHEEVFITVCLRDNPILQDFIRGRVREFFTYKKTRFVLQLLRRMALYYLEDLKKINQKTDDIEKELQQSLKNKELFTLLSLEKSLVYFMTSLNSNNLVMEKLLRNRYLPMFKEDEDLLEDTLIEIKQALEMSQIYSSILSGMMDAFASVISNNQNHVMKALTSITIILSVPIMLASLYGMNVPLPFQENPQAFAAILFLSLFLSFLTALIFWKKRFF</sequence>
<evidence type="ECO:0000256" key="4">
    <source>
        <dbReference type="ARBA" id="ARBA00022989"/>
    </source>
</evidence>
<name>A0A1N7Q2A1_9BACL</name>
<evidence type="ECO:0000256" key="2">
    <source>
        <dbReference type="ARBA" id="ARBA00009765"/>
    </source>
</evidence>
<proteinExistence type="inferred from homology"/>
<evidence type="ECO:0000256" key="1">
    <source>
        <dbReference type="ARBA" id="ARBA00004141"/>
    </source>
</evidence>
<gene>
    <name evidence="7" type="ORF">SAMN05421790_11712</name>
</gene>
<keyword evidence="8" id="KW-1185">Reference proteome</keyword>
<dbReference type="SUPFAM" id="SSF143865">
    <property type="entry name" value="CorA soluble domain-like"/>
    <property type="match status" value="1"/>
</dbReference>
<dbReference type="AlphaFoldDB" id="A0A1N7Q2A1"/>